<dbReference type="InterPro" id="IPR027417">
    <property type="entry name" value="P-loop_NTPase"/>
</dbReference>
<accession>A0A1S8CD87</accession>
<dbReference type="RefSeq" id="WP_076944331.1">
    <property type="nucleotide sequence ID" value="NZ_MOXD01000023.1"/>
</dbReference>
<dbReference type="PANTHER" id="PTHR10465">
    <property type="entry name" value="TRANSMEMBRANE GTPASE FZO1"/>
    <property type="match status" value="1"/>
</dbReference>
<dbReference type="PROSITE" id="PS51718">
    <property type="entry name" value="G_DYNAMIN_2"/>
    <property type="match status" value="1"/>
</dbReference>
<keyword evidence="4" id="KW-0175">Coiled coil</keyword>
<dbReference type="CDD" id="cd00882">
    <property type="entry name" value="Ras_like_GTPase"/>
    <property type="match status" value="1"/>
</dbReference>
<keyword evidence="5" id="KW-0342">GTP-binding</keyword>
<evidence type="ECO:0000256" key="7">
    <source>
        <dbReference type="SAM" id="MobiDB-lite"/>
    </source>
</evidence>
<evidence type="ECO:0000256" key="5">
    <source>
        <dbReference type="ARBA" id="ARBA00023134"/>
    </source>
</evidence>
<evidence type="ECO:0000259" key="8">
    <source>
        <dbReference type="PROSITE" id="PS51718"/>
    </source>
</evidence>
<comment type="subcellular location">
    <subcellularLocation>
        <location evidence="1">Membrane</location>
    </subcellularLocation>
</comment>
<feature type="compositionally biased region" description="Polar residues" evidence="7">
    <location>
        <begin position="526"/>
        <end position="535"/>
    </location>
</feature>
<evidence type="ECO:0000256" key="3">
    <source>
        <dbReference type="ARBA" id="ARBA00022801"/>
    </source>
</evidence>
<dbReference type="SUPFAM" id="SSF52540">
    <property type="entry name" value="P-loop containing nucleoside triphosphate hydrolases"/>
    <property type="match status" value="1"/>
</dbReference>
<dbReference type="AlphaFoldDB" id="A0A1S8CD87"/>
<feature type="compositionally biased region" description="Basic and acidic residues" evidence="7">
    <location>
        <begin position="502"/>
        <end position="514"/>
    </location>
</feature>
<evidence type="ECO:0000256" key="6">
    <source>
        <dbReference type="ARBA" id="ARBA00023136"/>
    </source>
</evidence>
<gene>
    <name evidence="9" type="ORF">BMI79_21645</name>
</gene>
<dbReference type="InterPro" id="IPR030381">
    <property type="entry name" value="G_DYNAMIN_dom"/>
</dbReference>
<feature type="domain" description="Dynamin-type G" evidence="8">
    <location>
        <begin position="66"/>
        <end position="395"/>
    </location>
</feature>
<proteinExistence type="predicted"/>
<dbReference type="GO" id="GO:0005525">
    <property type="term" value="F:GTP binding"/>
    <property type="evidence" value="ECO:0007669"/>
    <property type="project" value="UniProtKB-KW"/>
</dbReference>
<evidence type="ECO:0000313" key="10">
    <source>
        <dbReference type="Proteomes" id="UP000216021"/>
    </source>
</evidence>
<dbReference type="Proteomes" id="UP000216021">
    <property type="component" value="Unassembled WGS sequence"/>
</dbReference>
<evidence type="ECO:0000313" key="9">
    <source>
        <dbReference type="EMBL" id="OMQ18920.1"/>
    </source>
</evidence>
<keyword evidence="3" id="KW-0378">Hydrolase</keyword>
<dbReference type="InterPro" id="IPR045063">
    <property type="entry name" value="Dynamin_N"/>
</dbReference>
<dbReference type="OrthoDB" id="6565187at2"/>
<dbReference type="Gene3D" id="3.40.50.300">
    <property type="entry name" value="P-loop containing nucleotide triphosphate hydrolases"/>
    <property type="match status" value="1"/>
</dbReference>
<dbReference type="GO" id="GO:0008053">
    <property type="term" value="P:mitochondrial fusion"/>
    <property type="evidence" value="ECO:0007669"/>
    <property type="project" value="TreeGrafter"/>
</dbReference>
<feature type="region of interest" description="Disordered" evidence="7">
    <location>
        <begin position="502"/>
        <end position="535"/>
    </location>
</feature>
<name>A0A1S8CD87_9GAMM</name>
<dbReference type="PANTHER" id="PTHR10465:SF0">
    <property type="entry name" value="SARCALUMENIN"/>
    <property type="match status" value="1"/>
</dbReference>
<dbReference type="GO" id="GO:0016020">
    <property type="term" value="C:membrane"/>
    <property type="evidence" value="ECO:0007669"/>
    <property type="project" value="UniProtKB-SubCell"/>
</dbReference>
<dbReference type="GO" id="GO:0003924">
    <property type="term" value="F:GTPase activity"/>
    <property type="evidence" value="ECO:0007669"/>
    <property type="project" value="InterPro"/>
</dbReference>
<keyword evidence="10" id="KW-1185">Reference proteome</keyword>
<dbReference type="STRING" id="2034155.BMI79_21645"/>
<protein>
    <recommendedName>
        <fullName evidence="8">Dynamin-type G domain-containing protein</fullName>
    </recommendedName>
</protein>
<sequence>MHVENIESLHHEAQRLLRLMLSHLEEARENPEVLLTTASHDAMLAFDANGVSHLSDTLRDELHKLTREEMVLAVVGTMKSGKSTTINAIVGTEVLPNRNRPMTALPTLIRHTQGQREPILHFAHTAPINTLIRKLAACCDNAAEPLLDDDLHELLAHIRHAPSFETRYQGADAIFHCLKDLNDLVRLSQALGIEFPFKDYAVVKHIPVIEVEFAHLAELPGGQGQLTLLDTPGPNEAGQQHLKAMLKDQLGKASAVLSVMDYTQLKSTSDEEVRQAVSVVGHDVPIYVLVNKFDQKGMRGDNVEQTQTLVAEHLMNGIVTAERVFPVSSQQAYLANRVRHEITLKGALADLDTQPWIEDFTRLAMPFCEPEDLRDTPTVLQNAEKLWKSSRFSAPLTEVIQAAHANAALYALKSASNKLLRHAGEAEAYFALRAQGLVADITMLTRNISELESDIALLAEHQQEVETQIAQAMDNAHRDFSAAIEALTQQVTAEIDAYFREGKREEKARNETKNKKTKQKRVTQPPDRNTGSLMSTLSSLFTGTSDTEDASTPRKSIDFNPDEDRIEFDDPDEARKLLQTVHQAVNGILAEGEKKIATDLEAALTRLEEGLNITLKTCLHTIEEKTQGALDEAGFSVKIAFPVLNCRAFDFSFKEGEANAIHQGEKTVTRRRRQDGFWGSVCGLFGTDDWGWESYHTTETVYTLTLSKIKSTMKKEMVALSHTVNAIVDVQIQQPIRQEMSDFFTAFSLTLEGIRANLQHSRSAQQQETQQVEALKKKLDYFLTTSKHMAQDSDALQKEVACLYGEQVGA</sequence>
<evidence type="ECO:0000256" key="1">
    <source>
        <dbReference type="ARBA" id="ARBA00004370"/>
    </source>
</evidence>
<keyword evidence="6" id="KW-0472">Membrane</keyword>
<evidence type="ECO:0000256" key="4">
    <source>
        <dbReference type="ARBA" id="ARBA00023054"/>
    </source>
</evidence>
<dbReference type="EMBL" id="MOXD01000023">
    <property type="protein sequence ID" value="OMQ18920.1"/>
    <property type="molecule type" value="Genomic_DNA"/>
</dbReference>
<organism evidence="9 10">
    <name type="scientific">Serratia oryzae</name>
    <dbReference type="NCBI Taxonomy" id="2034155"/>
    <lineage>
        <taxon>Bacteria</taxon>
        <taxon>Pseudomonadati</taxon>
        <taxon>Pseudomonadota</taxon>
        <taxon>Gammaproteobacteria</taxon>
        <taxon>Enterobacterales</taxon>
        <taxon>Yersiniaceae</taxon>
        <taxon>Serratia</taxon>
    </lineage>
</organism>
<reference evidence="9 10" key="1">
    <citation type="submission" date="2016-11" db="EMBL/GenBank/DDBJ databases">
        <title>Rahnella oryzae sp. nov., isolated from rice root.</title>
        <authorList>
            <person name="Zhang X.-X."/>
            <person name="Zhang J."/>
        </authorList>
    </citation>
    <scope>NUCLEOTIDE SEQUENCE [LARGE SCALE GENOMIC DNA]</scope>
    <source>
        <strain evidence="9 10">J11-6</strain>
    </source>
</reference>
<dbReference type="Pfam" id="PF00350">
    <property type="entry name" value="Dynamin_N"/>
    <property type="match status" value="1"/>
</dbReference>
<keyword evidence="2" id="KW-0547">Nucleotide-binding</keyword>
<evidence type="ECO:0000256" key="2">
    <source>
        <dbReference type="ARBA" id="ARBA00022741"/>
    </source>
</evidence>
<comment type="caution">
    <text evidence="9">The sequence shown here is derived from an EMBL/GenBank/DDBJ whole genome shotgun (WGS) entry which is preliminary data.</text>
</comment>
<dbReference type="InterPro" id="IPR027094">
    <property type="entry name" value="Mitofusin_fam"/>
</dbReference>